<feature type="transmembrane region" description="Helical" evidence="1">
    <location>
        <begin position="49"/>
        <end position="71"/>
    </location>
</feature>
<proteinExistence type="predicted"/>
<reference evidence="2" key="2">
    <citation type="submission" date="2020-11" db="EMBL/GenBank/DDBJ databases">
        <authorList>
            <person name="Thieme N."/>
            <person name="Liebl W."/>
            <person name="Zverlov V."/>
        </authorList>
    </citation>
    <scope>NUCLEOTIDE SEQUENCE</scope>
    <source>
        <strain evidence="2">NT08</strain>
    </source>
</reference>
<keyword evidence="1" id="KW-0472">Membrane</keyword>
<evidence type="ECO:0000313" key="2">
    <source>
        <dbReference type="EMBL" id="MBF7807851.1"/>
    </source>
</evidence>
<protein>
    <submittedName>
        <fullName evidence="2">Uncharacterized protein</fullName>
    </submittedName>
</protein>
<keyword evidence="1" id="KW-1133">Transmembrane helix</keyword>
<comment type="caution">
    <text evidence="2">The sequence shown here is derived from an EMBL/GenBank/DDBJ whole genome shotgun (WGS) entry which is preliminary data.</text>
</comment>
<organism evidence="2 4">
    <name type="scientific">Clostridium beijerinckii</name>
    <name type="common">Clostridium MP</name>
    <dbReference type="NCBI Taxonomy" id="1520"/>
    <lineage>
        <taxon>Bacteria</taxon>
        <taxon>Bacillati</taxon>
        <taxon>Bacillota</taxon>
        <taxon>Clostridia</taxon>
        <taxon>Eubacteriales</taxon>
        <taxon>Clostridiaceae</taxon>
        <taxon>Clostridium</taxon>
    </lineage>
</organism>
<feature type="transmembrane region" description="Helical" evidence="1">
    <location>
        <begin position="127"/>
        <end position="152"/>
    </location>
</feature>
<dbReference type="Proteomes" id="UP000631418">
    <property type="component" value="Unassembled WGS sequence"/>
</dbReference>
<dbReference type="RefSeq" id="WP_011967632.1">
    <property type="nucleotide sequence ID" value="NZ_CP053893.1"/>
</dbReference>
<dbReference type="EMBL" id="JABTDW010000001">
    <property type="protein sequence ID" value="NSB17522.1"/>
    <property type="molecule type" value="Genomic_DNA"/>
</dbReference>
<evidence type="ECO:0000313" key="3">
    <source>
        <dbReference type="EMBL" id="NSB17522.1"/>
    </source>
</evidence>
<sequence length="232" mass="26904">MSIYLKKALLDIKSIFLFLFIFAVLIYNFSIGTTANYSNFDIYDIGVGFFSRIGAIMLAYLLLLSILIDYYDKDYIIIRFQTIEKWRLSIIKNQIFLAIIFTLILNVIPVIYIVLNSSVIKYDNWKMYLAINTITQAAAFMSVGFFATLVYFKTLNLKFAITIPFIIYSILNLIDNFLLNQYLNISASFSIPCGSNDFIIYEVCRKTLIIALIFYIISTSIKKKRDMFNFEG</sequence>
<feature type="transmembrane region" description="Helical" evidence="1">
    <location>
        <begin position="159"/>
        <end position="178"/>
    </location>
</feature>
<dbReference type="AlphaFoldDB" id="A0A1S8PSF4"/>
<gene>
    <name evidence="3" type="ORF">BCD95_005781</name>
    <name evidence="2" type="ORF">IS491_03910</name>
</gene>
<evidence type="ECO:0000313" key="4">
    <source>
        <dbReference type="Proteomes" id="UP000631418"/>
    </source>
</evidence>
<feature type="transmembrane region" description="Helical" evidence="1">
    <location>
        <begin position="95"/>
        <end position="115"/>
    </location>
</feature>
<feature type="transmembrane region" description="Helical" evidence="1">
    <location>
        <begin position="198"/>
        <end position="217"/>
    </location>
</feature>
<dbReference type="EMBL" id="JADOEF010000001">
    <property type="protein sequence ID" value="MBF7807851.1"/>
    <property type="molecule type" value="Genomic_DNA"/>
</dbReference>
<reference evidence="3" key="1">
    <citation type="submission" date="2020-06" db="EMBL/GenBank/DDBJ databases">
        <title>Genomic insights into acetone-butanol-ethanol (ABE) fermentation by sequencing solventogenic clostridia strains.</title>
        <authorList>
            <person name="Brown S."/>
        </authorList>
    </citation>
    <scope>NUCLEOTIDE SEQUENCE</scope>
    <source>
        <strain evidence="3">DJ123</strain>
    </source>
</reference>
<dbReference type="Proteomes" id="UP000822184">
    <property type="component" value="Unassembled WGS sequence"/>
</dbReference>
<name>A0A1S8PSF4_CLOBE</name>
<evidence type="ECO:0000256" key="1">
    <source>
        <dbReference type="SAM" id="Phobius"/>
    </source>
</evidence>
<keyword evidence="1" id="KW-0812">Transmembrane</keyword>
<feature type="transmembrane region" description="Helical" evidence="1">
    <location>
        <begin position="12"/>
        <end position="29"/>
    </location>
</feature>
<accession>A0A1S8PSF4</accession>